<evidence type="ECO:0000313" key="3">
    <source>
        <dbReference type="EMBL" id="PSC03179.1"/>
    </source>
</evidence>
<evidence type="ECO:0008006" key="5">
    <source>
        <dbReference type="Google" id="ProtNLM"/>
    </source>
</evidence>
<keyword evidence="4" id="KW-1185">Reference proteome</keyword>
<name>A0A2T1HNQ2_9HYPH</name>
<evidence type="ECO:0000256" key="1">
    <source>
        <dbReference type="SAM" id="MobiDB-lite"/>
    </source>
</evidence>
<keyword evidence="2" id="KW-0812">Transmembrane</keyword>
<proteinExistence type="predicted"/>
<dbReference type="Pfam" id="PF10011">
    <property type="entry name" value="DUF2254"/>
    <property type="match status" value="1"/>
</dbReference>
<feature type="transmembrane region" description="Helical" evidence="2">
    <location>
        <begin position="52"/>
        <end position="75"/>
    </location>
</feature>
<dbReference type="AlphaFoldDB" id="A0A2T1HNQ2"/>
<feature type="transmembrane region" description="Helical" evidence="2">
    <location>
        <begin position="120"/>
        <end position="140"/>
    </location>
</feature>
<keyword evidence="2" id="KW-0472">Membrane</keyword>
<evidence type="ECO:0000313" key="4">
    <source>
        <dbReference type="Proteomes" id="UP000239772"/>
    </source>
</evidence>
<feature type="region of interest" description="Disordered" evidence="1">
    <location>
        <begin position="413"/>
        <end position="444"/>
    </location>
</feature>
<feature type="transmembrane region" description="Helical" evidence="2">
    <location>
        <begin position="87"/>
        <end position="108"/>
    </location>
</feature>
<evidence type="ECO:0000256" key="2">
    <source>
        <dbReference type="SAM" id="Phobius"/>
    </source>
</evidence>
<dbReference type="OrthoDB" id="2955631at2"/>
<gene>
    <name evidence="3" type="ORF">SLNSH_20300</name>
</gene>
<organism evidence="3 4">
    <name type="scientific">Alsobacter soli</name>
    <dbReference type="NCBI Taxonomy" id="2109933"/>
    <lineage>
        <taxon>Bacteria</taxon>
        <taxon>Pseudomonadati</taxon>
        <taxon>Pseudomonadota</taxon>
        <taxon>Alphaproteobacteria</taxon>
        <taxon>Hyphomicrobiales</taxon>
        <taxon>Alsobacteraceae</taxon>
        <taxon>Alsobacter</taxon>
    </lineage>
</organism>
<dbReference type="InterPro" id="IPR018723">
    <property type="entry name" value="DUF2254_membrane"/>
</dbReference>
<dbReference type="Proteomes" id="UP000239772">
    <property type="component" value="Unassembled WGS sequence"/>
</dbReference>
<dbReference type="EMBL" id="PVZS01000030">
    <property type="protein sequence ID" value="PSC03179.1"/>
    <property type="molecule type" value="Genomic_DNA"/>
</dbReference>
<accession>A0A2T1HNQ2</accession>
<comment type="caution">
    <text evidence="3">The sequence shown here is derived from an EMBL/GenBank/DDBJ whole genome shotgun (WGS) entry which is preliminary data.</text>
</comment>
<reference evidence="4" key="1">
    <citation type="submission" date="2018-03" db="EMBL/GenBank/DDBJ databases">
        <authorList>
            <person name="Sun L."/>
            <person name="Liu H."/>
            <person name="Chen W."/>
            <person name="Huang K."/>
            <person name="Liu W."/>
            <person name="Gao X."/>
        </authorList>
    </citation>
    <scope>NUCLEOTIDE SEQUENCE [LARGE SCALE GENOMIC DNA]</scope>
    <source>
        <strain evidence="4">SH9</strain>
    </source>
</reference>
<keyword evidence="2" id="KW-1133">Transmembrane helix</keyword>
<sequence length="444" mass="47674">MRLWLIPTSYTAASVAAATVVPRLEQAWAPGLIHGMSAASATAFLSATASGMLAMTAIVFSIAFVMVQFSAVAYSPRLVLWFASRPGLYHALGVFMATFAYAMAAMMWTDRSGSGSAPLISTLLVIALLIASMLAFVLLVQSLSGLQITEVLCLIGDRGRDVLAAPSSVYRAPSRLKDRCAGPPVADLGPPVRTLLHEGSPRSITELDVRTLVERAEAADLVFVLACGVGDTLVEESPILHVHARGGQATDFDERAVRAAVRLGRERTFDQDPKWALRLLVDIAIKALSPAINDPTTAVQALDQIDDLLRRMARLDLESVWVGGADGAPRLFIPLPSWNDMLALSFDEIRQFGATSVQVMRRLRAALVGLQDVATAPERRDAVDGYLDHLDQNIRKSVLDTQDRITARQIDLQGLGLTRSPKPPGPGTARPKARPSAREGPSGA</sequence>
<dbReference type="RefSeq" id="WP_106339375.1">
    <property type="nucleotide sequence ID" value="NZ_PVZS01000030.1"/>
</dbReference>
<protein>
    <recommendedName>
        <fullName evidence="5">DUF2254 domain-containing protein</fullName>
    </recommendedName>
</protein>